<feature type="domain" description="PAS" evidence="5">
    <location>
        <begin position="144"/>
        <end position="214"/>
    </location>
</feature>
<dbReference type="InterPro" id="IPR029787">
    <property type="entry name" value="Nucleotide_cyclase"/>
</dbReference>
<dbReference type="InterPro" id="IPR043128">
    <property type="entry name" value="Rev_trsase/Diguanyl_cyclase"/>
</dbReference>
<reference evidence="8" key="1">
    <citation type="journal article" date="2019" name="Int. J. Syst. Evol. Microbiol.">
        <title>The Global Catalogue of Microorganisms (GCM) 10K type strain sequencing project: providing services to taxonomists for standard genome sequencing and annotation.</title>
        <authorList>
            <consortium name="The Broad Institute Genomics Platform"/>
            <consortium name="The Broad Institute Genome Sequencing Center for Infectious Disease"/>
            <person name="Wu L."/>
            <person name="Ma J."/>
        </authorList>
    </citation>
    <scope>NUCLEOTIDE SEQUENCE [LARGE SCALE GENOMIC DNA]</scope>
    <source>
        <strain evidence="8">CCUG 43111</strain>
    </source>
</reference>
<dbReference type="SUPFAM" id="SSF55073">
    <property type="entry name" value="Nucleotide cyclase"/>
    <property type="match status" value="1"/>
</dbReference>
<dbReference type="Pfam" id="PF24820">
    <property type="entry name" value="Diguanyl_cycl_sensor"/>
    <property type="match status" value="1"/>
</dbReference>
<gene>
    <name evidence="7" type="ORF">ACFPQ5_13715</name>
</gene>
<dbReference type="InterPro" id="IPR001789">
    <property type="entry name" value="Sig_transdc_resp-reg_receiver"/>
</dbReference>
<evidence type="ECO:0000256" key="3">
    <source>
        <dbReference type="PROSITE-ProRule" id="PRU00169"/>
    </source>
</evidence>
<evidence type="ECO:0000313" key="7">
    <source>
        <dbReference type="EMBL" id="MFC5479249.1"/>
    </source>
</evidence>
<dbReference type="PROSITE" id="PS50112">
    <property type="entry name" value="PAS"/>
    <property type="match status" value="1"/>
</dbReference>
<evidence type="ECO:0000256" key="2">
    <source>
        <dbReference type="ARBA" id="ARBA00034247"/>
    </source>
</evidence>
<evidence type="ECO:0000259" key="6">
    <source>
        <dbReference type="PROSITE" id="PS50887"/>
    </source>
</evidence>
<dbReference type="NCBIfam" id="TIGR00254">
    <property type="entry name" value="GGDEF"/>
    <property type="match status" value="1"/>
</dbReference>
<organism evidence="7 8">
    <name type="scientific">Massilia suwonensis</name>
    <dbReference type="NCBI Taxonomy" id="648895"/>
    <lineage>
        <taxon>Bacteria</taxon>
        <taxon>Pseudomonadati</taxon>
        <taxon>Pseudomonadota</taxon>
        <taxon>Betaproteobacteria</taxon>
        <taxon>Burkholderiales</taxon>
        <taxon>Oxalobacteraceae</taxon>
        <taxon>Telluria group</taxon>
        <taxon>Massilia</taxon>
    </lineage>
</organism>
<dbReference type="NCBIfam" id="TIGR00229">
    <property type="entry name" value="sensory_box"/>
    <property type="match status" value="1"/>
</dbReference>
<dbReference type="CDD" id="cd19920">
    <property type="entry name" value="REC_PA4781-like"/>
    <property type="match status" value="1"/>
</dbReference>
<protein>
    <recommendedName>
        <fullName evidence="1">diguanylate cyclase</fullName>
        <ecNumber evidence="1">2.7.7.65</ecNumber>
    </recommendedName>
</protein>
<keyword evidence="3" id="KW-0597">Phosphoprotein</keyword>
<comment type="caution">
    <text evidence="7">The sequence shown here is derived from an EMBL/GenBank/DDBJ whole genome shotgun (WGS) entry which is preliminary data.</text>
</comment>
<dbReference type="Pfam" id="PF00990">
    <property type="entry name" value="GGDEF"/>
    <property type="match status" value="1"/>
</dbReference>
<dbReference type="RefSeq" id="WP_379756393.1">
    <property type="nucleotide sequence ID" value="NZ_JBHSMR010000013.1"/>
</dbReference>
<dbReference type="GO" id="GO:0052621">
    <property type="term" value="F:diguanylate cyclase activity"/>
    <property type="evidence" value="ECO:0007669"/>
    <property type="project" value="UniProtKB-EC"/>
</dbReference>
<dbReference type="PANTHER" id="PTHR45138:SF9">
    <property type="entry name" value="DIGUANYLATE CYCLASE DGCM-RELATED"/>
    <property type="match status" value="1"/>
</dbReference>
<dbReference type="InterPro" id="IPR011006">
    <property type="entry name" value="CheY-like_superfamily"/>
</dbReference>
<feature type="domain" description="Response regulatory" evidence="4">
    <location>
        <begin position="16"/>
        <end position="132"/>
    </location>
</feature>
<dbReference type="Gene3D" id="3.30.450.20">
    <property type="entry name" value="PAS domain"/>
    <property type="match status" value="1"/>
</dbReference>
<keyword evidence="7" id="KW-0548">Nucleotidyltransferase</keyword>
<dbReference type="SMART" id="SM00448">
    <property type="entry name" value="REC"/>
    <property type="match status" value="1"/>
</dbReference>
<dbReference type="PROSITE" id="PS50887">
    <property type="entry name" value="GGDEF"/>
    <property type="match status" value="1"/>
</dbReference>
<evidence type="ECO:0000259" key="5">
    <source>
        <dbReference type="PROSITE" id="PS50112"/>
    </source>
</evidence>
<dbReference type="CDD" id="cd00130">
    <property type="entry name" value="PAS"/>
    <property type="match status" value="1"/>
</dbReference>
<dbReference type="Gene3D" id="3.30.70.270">
    <property type="match status" value="1"/>
</dbReference>
<dbReference type="Proteomes" id="UP001596101">
    <property type="component" value="Unassembled WGS sequence"/>
</dbReference>
<evidence type="ECO:0000259" key="4">
    <source>
        <dbReference type="PROSITE" id="PS50110"/>
    </source>
</evidence>
<keyword evidence="7" id="KW-0808">Transferase</keyword>
<proteinExistence type="predicted"/>
<dbReference type="SUPFAM" id="SSF55785">
    <property type="entry name" value="PYP-like sensor domain (PAS domain)"/>
    <property type="match status" value="1"/>
</dbReference>
<dbReference type="EC" id="2.7.7.65" evidence="1"/>
<dbReference type="InterPro" id="IPR000014">
    <property type="entry name" value="PAS"/>
</dbReference>
<feature type="domain" description="GGDEF" evidence="6">
    <location>
        <begin position="302"/>
        <end position="439"/>
    </location>
</feature>
<keyword evidence="8" id="KW-1185">Reference proteome</keyword>
<dbReference type="SMART" id="SM00267">
    <property type="entry name" value="GGDEF"/>
    <property type="match status" value="1"/>
</dbReference>
<dbReference type="InterPro" id="IPR035965">
    <property type="entry name" value="PAS-like_dom_sf"/>
</dbReference>
<sequence length="452" mass="49150">MSSLAPAPAATMRQAAILIVDDAPAQLGAMRSMMLQQGYQTFVANSGERALSIAQRAQPDLILLDIVLPGMDGMEVCRRLKAHPSTCNIPVIFMSARTETDDIVAAFDIGAADYIPKPLRLAEVCARVRAQLQFRRTSMSQQQQAERLRLIVDSMDEGLMVIEPSGRIQYTNPACDRYLGYAPGELAGAALDALLAPSVAQECLDLFGQDVQGGAAPKARGAREVLIRQRDGNLRAMDFTLTPMHAEQPLFVALLHDITHHKQSENALQRAAMVDPLTKIANRRHFDNFLDKEWQRALRTSQPLSLIVLDVDHFKGYNDSLGHAAGDACLQQVAMALQSHALRATDLAARYGGEEFVLLFGETGFEAACALAETIRAHIESLNIPNPRSTTSPWVTASLGVATIVPTQIDDTKDFFVQADRAMYAVKETGRNGVRAVKTGATFDALAVALDA</sequence>
<dbReference type="InterPro" id="IPR050469">
    <property type="entry name" value="Diguanylate_Cyclase"/>
</dbReference>
<evidence type="ECO:0000313" key="8">
    <source>
        <dbReference type="Proteomes" id="UP001596101"/>
    </source>
</evidence>
<dbReference type="SMART" id="SM00091">
    <property type="entry name" value="PAS"/>
    <property type="match status" value="1"/>
</dbReference>
<dbReference type="CDD" id="cd01949">
    <property type="entry name" value="GGDEF"/>
    <property type="match status" value="1"/>
</dbReference>
<dbReference type="PANTHER" id="PTHR45138">
    <property type="entry name" value="REGULATORY COMPONENTS OF SENSORY TRANSDUCTION SYSTEM"/>
    <property type="match status" value="1"/>
</dbReference>
<feature type="modified residue" description="4-aspartylphosphate" evidence="3">
    <location>
        <position position="65"/>
    </location>
</feature>
<dbReference type="PROSITE" id="PS50110">
    <property type="entry name" value="RESPONSE_REGULATORY"/>
    <property type="match status" value="1"/>
</dbReference>
<dbReference type="Gene3D" id="3.40.50.2300">
    <property type="match status" value="1"/>
</dbReference>
<comment type="catalytic activity">
    <reaction evidence="2">
        <text>2 GTP = 3',3'-c-di-GMP + 2 diphosphate</text>
        <dbReference type="Rhea" id="RHEA:24898"/>
        <dbReference type="ChEBI" id="CHEBI:33019"/>
        <dbReference type="ChEBI" id="CHEBI:37565"/>
        <dbReference type="ChEBI" id="CHEBI:58805"/>
        <dbReference type="EC" id="2.7.7.65"/>
    </reaction>
</comment>
<dbReference type="EMBL" id="JBHSMR010000013">
    <property type="protein sequence ID" value="MFC5479249.1"/>
    <property type="molecule type" value="Genomic_DNA"/>
</dbReference>
<dbReference type="Pfam" id="PF00072">
    <property type="entry name" value="Response_reg"/>
    <property type="match status" value="1"/>
</dbReference>
<name>A0ABW0MLV9_9BURK</name>
<dbReference type="SUPFAM" id="SSF52172">
    <property type="entry name" value="CheY-like"/>
    <property type="match status" value="1"/>
</dbReference>
<evidence type="ECO:0000256" key="1">
    <source>
        <dbReference type="ARBA" id="ARBA00012528"/>
    </source>
</evidence>
<dbReference type="InterPro" id="IPR059127">
    <property type="entry name" value="Diguanyl_cycl_sensor_dom"/>
</dbReference>
<accession>A0ABW0MLV9</accession>
<dbReference type="InterPro" id="IPR000160">
    <property type="entry name" value="GGDEF_dom"/>
</dbReference>